<dbReference type="Gene3D" id="1.25.40.10">
    <property type="entry name" value="Tetratricopeptide repeat domain"/>
    <property type="match status" value="1"/>
</dbReference>
<comment type="function">
    <text evidence="1">Central component of the receptor complex responsible for the recognition and translocation of cytosolically synthesized mitochondrial preproteins. Together with TOM22 functions as the transit peptide receptor at the surface of the mitochondrion outer membrane and facilitates the movement of preproteins into the translocation pore.</text>
</comment>
<protein>
    <submittedName>
        <fullName evidence="11">TOM20</fullName>
    </submittedName>
</protein>
<dbReference type="GO" id="GO:0005742">
    <property type="term" value="C:mitochondrial outer membrane translocase complex"/>
    <property type="evidence" value="ECO:0007669"/>
    <property type="project" value="InterPro"/>
</dbReference>
<sequence>MEFSQDDFDRLLMFEHTRKSAEATYAKDPLDADNLTKWGGALIELSQFQSVPDAKKMLNDAISKLEEALVINPARLTHYGIEMQIPHMHFLLTLLRQKGILIKHLITSNKPMRNPVTISTENLKSLQRHQSYTWRSISMELVNRLWVEGLLLLQMQRVPRRIRRVVISNMTFLDGSLQLGLLHGWEWRNPMFPLHLQDKAIK</sequence>
<keyword evidence="7" id="KW-0653">Protein transport</keyword>
<comment type="subcellular location">
    <subcellularLocation>
        <location evidence="2">Mitochondrion outer membrane</location>
        <topology evidence="2">Single-pass membrane protein</topology>
    </subcellularLocation>
</comment>
<evidence type="ECO:0000256" key="5">
    <source>
        <dbReference type="ARBA" id="ARBA00022692"/>
    </source>
</evidence>
<organism evidence="11">
    <name type="scientific">Hevea brasiliensis</name>
    <name type="common">Para rubber tree</name>
    <name type="synonym">Siphonia brasiliensis</name>
    <dbReference type="NCBI Taxonomy" id="3981"/>
    <lineage>
        <taxon>Eukaryota</taxon>
        <taxon>Viridiplantae</taxon>
        <taxon>Streptophyta</taxon>
        <taxon>Embryophyta</taxon>
        <taxon>Tracheophyta</taxon>
        <taxon>Spermatophyta</taxon>
        <taxon>Magnoliopsida</taxon>
        <taxon>eudicotyledons</taxon>
        <taxon>Gunneridae</taxon>
        <taxon>Pentapetalae</taxon>
        <taxon>rosids</taxon>
        <taxon>fabids</taxon>
        <taxon>Malpighiales</taxon>
        <taxon>Euphorbiaceae</taxon>
        <taxon>Crotonoideae</taxon>
        <taxon>Micrandreae</taxon>
        <taxon>Hevea</taxon>
    </lineage>
</organism>
<keyword evidence="10" id="KW-0472">Membrane</keyword>
<dbReference type="PANTHER" id="PTHR32409">
    <property type="entry name" value="MITOCHONDRIAL IMPORT RECEPTOR SUBUNIT TOM20-1-RELATED"/>
    <property type="match status" value="1"/>
</dbReference>
<keyword evidence="4" id="KW-0813">Transport</keyword>
<comment type="similarity">
    <text evidence="3">Belongs to the Tom20 family.</text>
</comment>
<evidence type="ECO:0000256" key="3">
    <source>
        <dbReference type="ARBA" id="ARBA00005792"/>
    </source>
</evidence>
<reference evidence="11" key="1">
    <citation type="submission" date="2006-05" db="EMBL/GenBank/DDBJ databases">
        <title>Cloning and sequence analysis of a cDNA coding for TOM20 in rubber tree (Hevea brasiliensis).</title>
        <authorList>
            <person name="Venkatachalam P."/>
            <person name="Raghothama K.G."/>
            <person name="Thulaseedharan A."/>
        </authorList>
    </citation>
    <scope>NUCLEOTIDE SEQUENCE</scope>
    <source>
        <tissue evidence="11">Laticiferous tissue</tissue>
    </source>
</reference>
<proteinExistence type="evidence at transcript level"/>
<evidence type="ECO:0000256" key="6">
    <source>
        <dbReference type="ARBA" id="ARBA00022787"/>
    </source>
</evidence>
<dbReference type="EMBL" id="DQ529238">
    <property type="protein sequence ID" value="ABF74690.1"/>
    <property type="molecule type" value="mRNA"/>
</dbReference>
<accession>Q19D24</accession>
<name>Q19D24_HEVBR</name>
<evidence type="ECO:0000256" key="10">
    <source>
        <dbReference type="ARBA" id="ARBA00023136"/>
    </source>
</evidence>
<evidence type="ECO:0000256" key="1">
    <source>
        <dbReference type="ARBA" id="ARBA00003450"/>
    </source>
</evidence>
<dbReference type="InterPro" id="IPR010547">
    <property type="entry name" value="TOM20_imprt_rcpt"/>
</dbReference>
<dbReference type="GO" id="GO:0015031">
    <property type="term" value="P:protein transport"/>
    <property type="evidence" value="ECO:0007669"/>
    <property type="project" value="UniProtKB-KW"/>
</dbReference>
<dbReference type="InterPro" id="IPR011990">
    <property type="entry name" value="TPR-like_helical_dom_sf"/>
</dbReference>
<dbReference type="Pfam" id="PF06552">
    <property type="entry name" value="TOM20_plant"/>
    <property type="match status" value="1"/>
</dbReference>
<evidence type="ECO:0000256" key="4">
    <source>
        <dbReference type="ARBA" id="ARBA00022448"/>
    </source>
</evidence>
<evidence type="ECO:0000256" key="8">
    <source>
        <dbReference type="ARBA" id="ARBA00022989"/>
    </source>
</evidence>
<evidence type="ECO:0000256" key="2">
    <source>
        <dbReference type="ARBA" id="ARBA00004572"/>
    </source>
</evidence>
<keyword evidence="8" id="KW-1133">Transmembrane helix</keyword>
<evidence type="ECO:0000313" key="11">
    <source>
        <dbReference type="EMBL" id="ABF74690.1"/>
    </source>
</evidence>
<evidence type="ECO:0000256" key="9">
    <source>
        <dbReference type="ARBA" id="ARBA00023128"/>
    </source>
</evidence>
<dbReference type="PANTHER" id="PTHR32409:SF13">
    <property type="entry name" value="MITOCHONDRIAL IMPORT RECEPTOR SUBUNIT TOM20-2"/>
    <property type="match status" value="1"/>
</dbReference>
<keyword evidence="9" id="KW-0496">Mitochondrion</keyword>
<evidence type="ECO:0000256" key="7">
    <source>
        <dbReference type="ARBA" id="ARBA00022927"/>
    </source>
</evidence>
<dbReference type="SUPFAM" id="SSF48452">
    <property type="entry name" value="TPR-like"/>
    <property type="match status" value="1"/>
</dbReference>
<keyword evidence="6" id="KW-1000">Mitochondrion outer membrane</keyword>
<keyword evidence="5" id="KW-0812">Transmembrane</keyword>
<dbReference type="AlphaFoldDB" id="Q19D24"/>
<dbReference type="GO" id="GO:0045040">
    <property type="term" value="P:protein insertion into mitochondrial outer membrane"/>
    <property type="evidence" value="ECO:0007669"/>
    <property type="project" value="InterPro"/>
</dbReference>